<evidence type="ECO:0000256" key="1">
    <source>
        <dbReference type="ARBA" id="ARBA00022649"/>
    </source>
</evidence>
<dbReference type="PANTHER" id="PTHR38813">
    <property type="match status" value="1"/>
</dbReference>
<keyword evidence="1" id="KW-1277">Toxin-antitoxin system</keyword>
<dbReference type="AlphaFoldDB" id="A0A2N9WSR1"/>
<dbReference type="PANTHER" id="PTHR38813:SF1">
    <property type="entry name" value="TOXIN RELE1-RELATED"/>
    <property type="match status" value="1"/>
</dbReference>
<dbReference type="Proteomes" id="UP000231293">
    <property type="component" value="Unassembled WGS sequence"/>
</dbReference>
<gene>
    <name evidence="2" type="ORF">BGI32_08310</name>
</gene>
<proteinExistence type="predicted"/>
<dbReference type="Pfam" id="PF05016">
    <property type="entry name" value="ParE_toxin"/>
    <property type="match status" value="1"/>
</dbReference>
<comment type="caution">
    <text evidence="2">The sequence shown here is derived from an EMBL/GenBank/DDBJ whole genome shotgun (WGS) entry which is preliminary data.</text>
</comment>
<dbReference type="GeneID" id="75157419"/>
<dbReference type="InterPro" id="IPR035093">
    <property type="entry name" value="RelE/ParE_toxin_dom_sf"/>
</dbReference>
<evidence type="ECO:0000313" key="2">
    <source>
        <dbReference type="EMBL" id="PIT14022.1"/>
    </source>
</evidence>
<dbReference type="Gene3D" id="3.30.2310.20">
    <property type="entry name" value="RelE-like"/>
    <property type="match status" value="1"/>
</dbReference>
<protein>
    <submittedName>
        <fullName evidence="2">Cytotoxic translational repressor of toxin-antitoxin stability system</fullName>
    </submittedName>
</protein>
<evidence type="ECO:0000313" key="3">
    <source>
        <dbReference type="Proteomes" id="UP000231293"/>
    </source>
</evidence>
<dbReference type="InterPro" id="IPR052747">
    <property type="entry name" value="TA_system_RelE_toxin"/>
</dbReference>
<reference evidence="2 3" key="1">
    <citation type="journal article" date="2017" name="MBio">
        <title>Type VI secretion-mediated competition in the bee gut microbiome.</title>
        <authorList>
            <person name="Steele M.I."/>
            <person name="Kwong W.K."/>
            <person name="Powell J.E."/>
            <person name="Whiteley M."/>
            <person name="Moran N.A."/>
        </authorList>
    </citation>
    <scope>NUCLEOTIDE SEQUENCE [LARGE SCALE GENOMIC DNA]</scope>
    <source>
        <strain evidence="2 3">App2-2</strain>
    </source>
</reference>
<name>A0A2N9WSR1_9NEIS</name>
<dbReference type="InterPro" id="IPR007712">
    <property type="entry name" value="RelE/ParE_toxin"/>
</dbReference>
<dbReference type="SUPFAM" id="SSF143011">
    <property type="entry name" value="RelE-like"/>
    <property type="match status" value="1"/>
</dbReference>
<dbReference type="RefSeq" id="WP_093093684.1">
    <property type="nucleotide sequence ID" value="NZ_MDVB01000089.1"/>
</dbReference>
<sequence length="82" mass="9911">MNKIAYQPKALKQLRKIPDRKLIYRKIEELTNMPECANVKKLSNHQYGYRLRVGNYRVLFNFDGIIHIISIEEVKKRDERTY</sequence>
<accession>A0A2N9WSR1</accession>
<dbReference type="EMBL" id="MDVB01000089">
    <property type="protein sequence ID" value="PIT14022.1"/>
    <property type="molecule type" value="Genomic_DNA"/>
</dbReference>
<organism evidence="2 3">
    <name type="scientific">Snodgrassella alvi</name>
    <dbReference type="NCBI Taxonomy" id="1196083"/>
    <lineage>
        <taxon>Bacteria</taxon>
        <taxon>Pseudomonadati</taxon>
        <taxon>Pseudomonadota</taxon>
        <taxon>Betaproteobacteria</taxon>
        <taxon>Neisseriales</taxon>
        <taxon>Neisseriaceae</taxon>
        <taxon>Snodgrassella</taxon>
    </lineage>
</organism>